<keyword evidence="8 14" id="KW-1133">Transmembrane helix</keyword>
<organism evidence="16 17">
    <name type="scientific">Legionella maceachernii</name>
    <dbReference type="NCBI Taxonomy" id="466"/>
    <lineage>
        <taxon>Bacteria</taxon>
        <taxon>Pseudomonadati</taxon>
        <taxon>Pseudomonadota</taxon>
        <taxon>Gammaproteobacteria</taxon>
        <taxon>Legionellales</taxon>
        <taxon>Legionellaceae</taxon>
        <taxon>Legionella</taxon>
    </lineage>
</organism>
<dbReference type="AlphaFoldDB" id="A0A0W0VYZ8"/>
<evidence type="ECO:0000256" key="9">
    <source>
        <dbReference type="ARBA" id="ARBA00023002"/>
    </source>
</evidence>
<feature type="disulfide bond" description="Redox-active" evidence="14">
    <location>
        <begin position="36"/>
        <end position="39"/>
    </location>
</feature>
<feature type="topological domain" description="Cytoplasmic" evidence="14">
    <location>
        <begin position="1"/>
        <end position="9"/>
    </location>
</feature>
<evidence type="ECO:0000256" key="2">
    <source>
        <dbReference type="ARBA" id="ARBA00008823"/>
    </source>
</evidence>
<keyword evidence="3 14" id="KW-0813">Transport</keyword>
<evidence type="ECO:0000256" key="13">
    <source>
        <dbReference type="ARBA" id="ARBA00023284"/>
    </source>
</evidence>
<keyword evidence="13 14" id="KW-0676">Redox-active center</keyword>
<keyword evidence="5" id="KW-0997">Cell inner membrane</keyword>
<dbReference type="Proteomes" id="UP000054908">
    <property type="component" value="Unassembled WGS sequence"/>
</dbReference>
<comment type="similarity">
    <text evidence="2 14">Belongs to the DsbB family.</text>
</comment>
<comment type="function">
    <text evidence="14">Required for disulfide bond formation in some periplasmic proteins. Acts by oxidizing the DsbA protein.</text>
</comment>
<dbReference type="GO" id="GO:0009055">
    <property type="term" value="F:electron transfer activity"/>
    <property type="evidence" value="ECO:0007669"/>
    <property type="project" value="UniProtKB-UniRule"/>
</dbReference>
<evidence type="ECO:0000256" key="8">
    <source>
        <dbReference type="ARBA" id="ARBA00022989"/>
    </source>
</evidence>
<dbReference type="RefSeq" id="WP_058452630.1">
    <property type="nucleotide sequence ID" value="NZ_CAAAIB010000002.1"/>
</dbReference>
<evidence type="ECO:0000256" key="12">
    <source>
        <dbReference type="ARBA" id="ARBA00023186"/>
    </source>
</evidence>
<dbReference type="GO" id="GO:0015035">
    <property type="term" value="F:protein-disulfide reductase activity"/>
    <property type="evidence" value="ECO:0007669"/>
    <property type="project" value="UniProtKB-UniRule"/>
</dbReference>
<dbReference type="STRING" id="466.Lmac_1872"/>
<dbReference type="InterPro" id="IPR023380">
    <property type="entry name" value="DsbB-like_sf"/>
</dbReference>
<keyword evidence="10 14" id="KW-0472">Membrane</keyword>
<keyword evidence="7 14" id="KW-0249">Electron transport</keyword>
<evidence type="ECO:0000256" key="15">
    <source>
        <dbReference type="SAM" id="Phobius"/>
    </source>
</evidence>
<comment type="caution">
    <text evidence="14">Lacks conserved residue(s) required for the propagation of feature annotation.</text>
</comment>
<dbReference type="Gene3D" id="1.20.1550.10">
    <property type="entry name" value="DsbB-like"/>
    <property type="match status" value="1"/>
</dbReference>
<protein>
    <recommendedName>
        <fullName evidence="14">Disulfide bond formation protein B</fullName>
    </recommendedName>
    <alternativeName>
        <fullName evidence="14">Disulfide oxidoreductase</fullName>
    </alternativeName>
</protein>
<evidence type="ECO:0000313" key="16">
    <source>
        <dbReference type="EMBL" id="KTD25508.1"/>
    </source>
</evidence>
<comment type="subcellular location">
    <subcellularLocation>
        <location evidence="1">Cell inner membrane</location>
        <topology evidence="1">Multi-pass membrane protein</topology>
    </subcellularLocation>
    <subcellularLocation>
        <location evidence="14">Cell membrane</location>
        <topology evidence="14">Multi-pass membrane protein</topology>
    </subcellularLocation>
</comment>
<dbReference type="Pfam" id="PF02600">
    <property type="entry name" value="DsbB"/>
    <property type="match status" value="1"/>
</dbReference>
<feature type="transmembrane region" description="Helical" evidence="15">
    <location>
        <begin position="141"/>
        <end position="161"/>
    </location>
</feature>
<keyword evidence="9 14" id="KW-0560">Oxidoreductase</keyword>
<comment type="caution">
    <text evidence="16">The sequence shown here is derived from an EMBL/GenBank/DDBJ whole genome shotgun (WGS) entry which is preliminary data.</text>
</comment>
<evidence type="ECO:0000256" key="4">
    <source>
        <dbReference type="ARBA" id="ARBA00022475"/>
    </source>
</evidence>
<dbReference type="InterPro" id="IPR022920">
    <property type="entry name" value="Disulphide_bond_form_DsbB"/>
</dbReference>
<evidence type="ECO:0000256" key="10">
    <source>
        <dbReference type="ARBA" id="ARBA00023136"/>
    </source>
</evidence>
<feature type="transmembrane region" description="Helical" evidence="15">
    <location>
        <begin position="69"/>
        <end position="88"/>
    </location>
</feature>
<accession>A0A0W0VYZ8</accession>
<dbReference type="InterPro" id="IPR003752">
    <property type="entry name" value="DiS_bond_form_DsbB/BdbC"/>
</dbReference>
<proteinExistence type="inferred from homology"/>
<evidence type="ECO:0000256" key="14">
    <source>
        <dbReference type="HAMAP-Rule" id="MF_00286"/>
    </source>
</evidence>
<evidence type="ECO:0000256" key="6">
    <source>
        <dbReference type="ARBA" id="ARBA00022692"/>
    </source>
</evidence>
<gene>
    <name evidence="14" type="primary">dsbB</name>
    <name evidence="16" type="ORF">Lmac_1872</name>
</gene>
<keyword evidence="6 14" id="KW-0812">Transmembrane</keyword>
<dbReference type="PANTHER" id="PTHR36570:SF3">
    <property type="entry name" value="DISULFIDE BOND FORMATION PROTEIN B"/>
    <property type="match status" value="1"/>
</dbReference>
<name>A0A0W0VYZ8_9GAMM</name>
<feature type="topological domain" description="Periplasmic" evidence="14">
    <location>
        <begin position="27"/>
        <end position="44"/>
    </location>
</feature>
<dbReference type="PATRIC" id="fig|466.6.peg.1974"/>
<reference evidence="16 17" key="1">
    <citation type="submission" date="2015-11" db="EMBL/GenBank/DDBJ databases">
        <title>Genomic analysis of 38 Legionella species identifies large and diverse effector repertoires.</title>
        <authorList>
            <person name="Burstein D."/>
            <person name="Amaro F."/>
            <person name="Zusman T."/>
            <person name="Lifshitz Z."/>
            <person name="Cohen O."/>
            <person name="Gilbert J.A."/>
            <person name="Pupko T."/>
            <person name="Shuman H.A."/>
            <person name="Segal G."/>
        </authorList>
    </citation>
    <scope>NUCLEOTIDE SEQUENCE [LARGE SCALE GENOMIC DNA]</scope>
    <source>
        <strain evidence="16 17">PX-1-G2-E2</strain>
    </source>
</reference>
<dbReference type="GO" id="GO:0006457">
    <property type="term" value="P:protein folding"/>
    <property type="evidence" value="ECO:0007669"/>
    <property type="project" value="InterPro"/>
</dbReference>
<dbReference type="EMBL" id="LNYL01000044">
    <property type="protein sequence ID" value="KTD25508.1"/>
    <property type="molecule type" value="Genomic_DNA"/>
</dbReference>
<dbReference type="SUPFAM" id="SSF158442">
    <property type="entry name" value="DsbB-like"/>
    <property type="match status" value="1"/>
</dbReference>
<feature type="topological domain" description="Cytoplasmic" evidence="14">
    <location>
        <begin position="161"/>
        <end position="170"/>
    </location>
</feature>
<feature type="transmembrane region" description="Helical" evidence="15">
    <location>
        <begin position="40"/>
        <end position="57"/>
    </location>
</feature>
<keyword evidence="12 14" id="KW-0143">Chaperone</keyword>
<sequence>MTKFTYKRLQGFLAFLSLFVLASSFYFQYVKGLSPCPLCLMQRFCVLLLFMICFIGVNTHRLKRGKIIAGLQILIAGSGLFFAGRQLWLQSLPAGQAPSCMPDLEIVIRYFPWRDVLRTLLWGTGDCAEVSWQWLGLSMPAWSALYFLFIVIVAIPLFWILRRQITHSLR</sequence>
<evidence type="ECO:0000313" key="17">
    <source>
        <dbReference type="Proteomes" id="UP000054908"/>
    </source>
</evidence>
<evidence type="ECO:0000256" key="7">
    <source>
        <dbReference type="ARBA" id="ARBA00022982"/>
    </source>
</evidence>
<keyword evidence="11 14" id="KW-1015">Disulfide bond</keyword>
<keyword evidence="17" id="KW-1185">Reference proteome</keyword>
<evidence type="ECO:0000256" key="11">
    <source>
        <dbReference type="ARBA" id="ARBA00023157"/>
    </source>
</evidence>
<evidence type="ECO:0000256" key="5">
    <source>
        <dbReference type="ARBA" id="ARBA00022519"/>
    </source>
</evidence>
<dbReference type="OrthoDB" id="3711263at2"/>
<dbReference type="InterPro" id="IPR050183">
    <property type="entry name" value="DsbB"/>
</dbReference>
<evidence type="ECO:0000256" key="3">
    <source>
        <dbReference type="ARBA" id="ARBA00022448"/>
    </source>
</evidence>
<keyword evidence="4 14" id="KW-1003">Cell membrane</keyword>
<dbReference type="PANTHER" id="PTHR36570">
    <property type="entry name" value="DISULFIDE BOND FORMATION PROTEIN B"/>
    <property type="match status" value="1"/>
</dbReference>
<dbReference type="GO" id="GO:0005886">
    <property type="term" value="C:plasma membrane"/>
    <property type="evidence" value="ECO:0007669"/>
    <property type="project" value="UniProtKB-SubCell"/>
</dbReference>
<dbReference type="HAMAP" id="MF_00286">
    <property type="entry name" value="DsbB"/>
    <property type="match status" value="1"/>
</dbReference>
<evidence type="ECO:0000256" key="1">
    <source>
        <dbReference type="ARBA" id="ARBA00004429"/>
    </source>
</evidence>